<dbReference type="PANTHER" id="PTHR46586:SF3">
    <property type="entry name" value="ANKYRIN REPEAT-CONTAINING PROTEIN"/>
    <property type="match status" value="1"/>
</dbReference>
<dbReference type="Proteomes" id="UP000030745">
    <property type="component" value="Unassembled WGS sequence"/>
</dbReference>
<dbReference type="RefSeq" id="XP_012196697.1">
    <property type="nucleotide sequence ID" value="XM_012341307.1"/>
</dbReference>
<reference evidence="2 3" key="1">
    <citation type="journal article" date="2013" name="PLoS Genet.">
        <title>Distinctive expansion of potential virulence genes in the genome of the oomycete fish pathogen Saprolegnia parasitica.</title>
        <authorList>
            <person name="Jiang R.H."/>
            <person name="de Bruijn I."/>
            <person name="Haas B.J."/>
            <person name="Belmonte R."/>
            <person name="Lobach L."/>
            <person name="Christie J."/>
            <person name="van den Ackerveken G."/>
            <person name="Bottin A."/>
            <person name="Bulone V."/>
            <person name="Diaz-Moreno S.M."/>
            <person name="Dumas B."/>
            <person name="Fan L."/>
            <person name="Gaulin E."/>
            <person name="Govers F."/>
            <person name="Grenville-Briggs L.J."/>
            <person name="Horner N.R."/>
            <person name="Levin J.Z."/>
            <person name="Mammella M."/>
            <person name="Meijer H.J."/>
            <person name="Morris P."/>
            <person name="Nusbaum C."/>
            <person name="Oome S."/>
            <person name="Phillips A.J."/>
            <person name="van Rooyen D."/>
            <person name="Rzeszutek E."/>
            <person name="Saraiva M."/>
            <person name="Secombes C.J."/>
            <person name="Seidl M.F."/>
            <person name="Snel B."/>
            <person name="Stassen J.H."/>
            <person name="Sykes S."/>
            <person name="Tripathy S."/>
            <person name="van den Berg H."/>
            <person name="Vega-Arreguin J.C."/>
            <person name="Wawra S."/>
            <person name="Young S.K."/>
            <person name="Zeng Q."/>
            <person name="Dieguez-Uribeondo J."/>
            <person name="Russ C."/>
            <person name="Tyler B.M."/>
            <person name="van West P."/>
        </authorList>
    </citation>
    <scope>NUCLEOTIDE SEQUENCE [LARGE SCALE GENOMIC DNA]</scope>
    <source>
        <strain evidence="2 3">CBS 223.65</strain>
    </source>
</reference>
<dbReference type="EMBL" id="KK583195">
    <property type="protein sequence ID" value="KDO32239.1"/>
    <property type="molecule type" value="Genomic_DNA"/>
</dbReference>
<feature type="repeat" description="ANK" evidence="1">
    <location>
        <begin position="403"/>
        <end position="435"/>
    </location>
</feature>
<dbReference type="PROSITE" id="PS50088">
    <property type="entry name" value="ANK_REPEAT"/>
    <property type="match status" value="1"/>
</dbReference>
<dbReference type="Gene3D" id="1.25.40.20">
    <property type="entry name" value="Ankyrin repeat-containing domain"/>
    <property type="match status" value="2"/>
</dbReference>
<name>A0A067CNJ3_SAPPC</name>
<dbReference type="SMART" id="SM00248">
    <property type="entry name" value="ANK"/>
    <property type="match status" value="6"/>
</dbReference>
<proteinExistence type="predicted"/>
<evidence type="ECO:0000256" key="1">
    <source>
        <dbReference type="PROSITE-ProRule" id="PRU00023"/>
    </source>
</evidence>
<gene>
    <name evidence="2" type="ORF">SPRG_02717</name>
</gene>
<keyword evidence="1" id="KW-0040">ANK repeat</keyword>
<dbReference type="InterPro" id="IPR052050">
    <property type="entry name" value="SecEffector_AnkRepeat"/>
</dbReference>
<evidence type="ECO:0000313" key="3">
    <source>
        <dbReference type="Proteomes" id="UP000030745"/>
    </source>
</evidence>
<dbReference type="InterPro" id="IPR036770">
    <property type="entry name" value="Ankyrin_rpt-contain_sf"/>
</dbReference>
<dbReference type="PANTHER" id="PTHR46586">
    <property type="entry name" value="ANKYRIN REPEAT-CONTAINING PROTEIN"/>
    <property type="match status" value="1"/>
</dbReference>
<dbReference type="InterPro" id="IPR002110">
    <property type="entry name" value="Ankyrin_rpt"/>
</dbReference>
<dbReference type="SUPFAM" id="SSF140860">
    <property type="entry name" value="Pseudo ankyrin repeat-like"/>
    <property type="match status" value="1"/>
</dbReference>
<dbReference type="OrthoDB" id="10367627at2759"/>
<dbReference type="AlphaFoldDB" id="A0A067CNJ3"/>
<dbReference type="KEGG" id="spar:SPRG_02717"/>
<dbReference type="STRING" id="695850.A0A067CNJ3"/>
<organism evidence="2 3">
    <name type="scientific">Saprolegnia parasitica (strain CBS 223.65)</name>
    <dbReference type="NCBI Taxonomy" id="695850"/>
    <lineage>
        <taxon>Eukaryota</taxon>
        <taxon>Sar</taxon>
        <taxon>Stramenopiles</taxon>
        <taxon>Oomycota</taxon>
        <taxon>Saprolegniomycetes</taxon>
        <taxon>Saprolegniales</taxon>
        <taxon>Saprolegniaceae</taxon>
        <taxon>Saprolegnia</taxon>
    </lineage>
</organism>
<evidence type="ECO:0000313" key="2">
    <source>
        <dbReference type="EMBL" id="KDO32239.1"/>
    </source>
</evidence>
<dbReference type="OMA" id="DAIHCAF"/>
<sequence>MASFHDILLGCPHVAASIFGYQEGITEDALPYFDHFHEHVLYATPHGHHEATFMFLNENGVVERFRPADLALLEQRDSRFPLHLAISRGDIEATQRLVRGAPHVVSVDAIHCAFLHGRAAIVKYLLDARALSPALFKPLPSPAVTLERVQRRVLCAYDDVELVQLFEVFASPTWTRDSCALVLMHRRTRVAEYLYQHYEASLSTLDVCALASKYGLTGMLRLLATRGALTPRAIDVAIQYGRVEAVHYLRSECRQVASNGVWAKAATRGLVAILERLPLPEDKEVVAAAAANGHLDVLRFLTSRTIVSLSGAARAAVASHRADVLDFLLSQDPTVDVAFSSTNPVFLMCLLTAAKQGRRSILEILFERNAFTPTRAIVDAAASSGSVELVTWLCTVVPDVVTQTPSALMSAVSSGHVDVANVLLAHGLELDADTEIVRFHLPKMDEVLAFSIEHQLAIAAQCLHSACAKGRLDVVMRLLPLFPTATVASMVDVAVGCNHPDVLQLLAERSATCPPEMLLRTLECDAWALFRVLCDFCPVTDDVLARAVRLAIDDVALLQ</sequence>
<protein>
    <submittedName>
        <fullName evidence="2">Uncharacterized protein</fullName>
    </submittedName>
</protein>
<dbReference type="VEuPathDB" id="FungiDB:SPRG_02717"/>
<dbReference type="SUPFAM" id="SSF48403">
    <property type="entry name" value="Ankyrin repeat"/>
    <property type="match status" value="1"/>
</dbReference>
<dbReference type="GeneID" id="24125259"/>
<accession>A0A067CNJ3</accession>
<keyword evidence="3" id="KW-1185">Reference proteome</keyword>
<dbReference type="Pfam" id="PF12796">
    <property type="entry name" value="Ank_2"/>
    <property type="match status" value="1"/>
</dbReference>